<comment type="caution">
    <text evidence="1">The sequence shown here is derived from an EMBL/GenBank/DDBJ whole genome shotgun (WGS) entry which is preliminary data.</text>
</comment>
<dbReference type="Proteomes" id="UP000237105">
    <property type="component" value="Unassembled WGS sequence"/>
</dbReference>
<name>A0A2P5D8I1_PARAD</name>
<gene>
    <name evidence="1" type="ORF">PanWU01x14_086910</name>
</gene>
<evidence type="ECO:0008006" key="3">
    <source>
        <dbReference type="Google" id="ProtNLM"/>
    </source>
</evidence>
<organism evidence="1 2">
    <name type="scientific">Parasponia andersonii</name>
    <name type="common">Sponia andersonii</name>
    <dbReference type="NCBI Taxonomy" id="3476"/>
    <lineage>
        <taxon>Eukaryota</taxon>
        <taxon>Viridiplantae</taxon>
        <taxon>Streptophyta</taxon>
        <taxon>Embryophyta</taxon>
        <taxon>Tracheophyta</taxon>
        <taxon>Spermatophyta</taxon>
        <taxon>Magnoliopsida</taxon>
        <taxon>eudicotyledons</taxon>
        <taxon>Gunneridae</taxon>
        <taxon>Pentapetalae</taxon>
        <taxon>rosids</taxon>
        <taxon>fabids</taxon>
        <taxon>Rosales</taxon>
        <taxon>Cannabaceae</taxon>
        <taxon>Parasponia</taxon>
    </lineage>
</organism>
<dbReference type="AlphaFoldDB" id="A0A2P5D8I1"/>
<dbReference type="EMBL" id="JXTB01000055">
    <property type="protein sequence ID" value="PON69568.1"/>
    <property type="molecule type" value="Genomic_DNA"/>
</dbReference>
<proteinExistence type="predicted"/>
<evidence type="ECO:0000313" key="2">
    <source>
        <dbReference type="Proteomes" id="UP000237105"/>
    </source>
</evidence>
<keyword evidence="2" id="KW-1185">Reference proteome</keyword>
<evidence type="ECO:0000313" key="1">
    <source>
        <dbReference type="EMBL" id="PON69568.1"/>
    </source>
</evidence>
<reference evidence="2" key="1">
    <citation type="submission" date="2016-06" db="EMBL/GenBank/DDBJ databases">
        <title>Parallel loss of symbiosis genes in relatives of nitrogen-fixing non-legume Parasponia.</title>
        <authorList>
            <person name="Van Velzen R."/>
            <person name="Holmer R."/>
            <person name="Bu F."/>
            <person name="Rutten L."/>
            <person name="Van Zeijl A."/>
            <person name="Liu W."/>
            <person name="Santuari L."/>
            <person name="Cao Q."/>
            <person name="Sharma T."/>
            <person name="Shen D."/>
            <person name="Roswanjaya Y."/>
            <person name="Wardhani T."/>
            <person name="Kalhor M.S."/>
            <person name="Jansen J."/>
            <person name="Van den Hoogen J."/>
            <person name="Gungor B."/>
            <person name="Hartog M."/>
            <person name="Hontelez J."/>
            <person name="Verver J."/>
            <person name="Yang W.-C."/>
            <person name="Schijlen E."/>
            <person name="Repin R."/>
            <person name="Schilthuizen M."/>
            <person name="Schranz E."/>
            <person name="Heidstra R."/>
            <person name="Miyata K."/>
            <person name="Fedorova E."/>
            <person name="Kohlen W."/>
            <person name="Bisseling T."/>
            <person name="Smit S."/>
            <person name="Geurts R."/>
        </authorList>
    </citation>
    <scope>NUCLEOTIDE SEQUENCE [LARGE SCALE GENOMIC DNA]</scope>
    <source>
        <strain evidence="2">cv. WU1-14</strain>
    </source>
</reference>
<accession>A0A2P5D8I1</accession>
<sequence length="153" mass="17270">MKTSFKKGNKFQKGVNFSYWYYLDNAKFPSKSQKTKTKECSLYLASSYSSSSHFSNFFHRSNYSQTSSSSASTSSLIHLNNHLNDTTLTENLKDATQIHAQLLKNDNIFLPFLFANFLNSCARCGLINRSLLLFSTAGEDVSKNFVAWTTDVA</sequence>
<protein>
    <recommendedName>
        <fullName evidence="3">Pentatricopeptide repeat</fullName>
    </recommendedName>
</protein>